<keyword evidence="8" id="KW-1185">Reference proteome</keyword>
<keyword evidence="3 6" id="KW-0812">Transmembrane</keyword>
<dbReference type="RefSeq" id="WP_025226978.1">
    <property type="nucleotide sequence ID" value="NZ_CP007139.1"/>
</dbReference>
<dbReference type="KEGG" id="fgi:OP10G_1014"/>
<feature type="transmembrane region" description="Helical" evidence="6">
    <location>
        <begin position="112"/>
        <end position="133"/>
    </location>
</feature>
<evidence type="ECO:0000256" key="5">
    <source>
        <dbReference type="ARBA" id="ARBA00023136"/>
    </source>
</evidence>
<dbReference type="PANTHER" id="PTHR32196:SF72">
    <property type="entry name" value="RIBOSE IMPORT PERMEASE PROTEIN RBSC"/>
    <property type="match status" value="1"/>
</dbReference>
<feature type="transmembrane region" description="Helical" evidence="6">
    <location>
        <begin position="321"/>
        <end position="341"/>
    </location>
</feature>
<evidence type="ECO:0000256" key="1">
    <source>
        <dbReference type="ARBA" id="ARBA00004651"/>
    </source>
</evidence>
<keyword evidence="2" id="KW-1003">Cell membrane</keyword>
<feature type="transmembrane region" description="Helical" evidence="6">
    <location>
        <begin position="145"/>
        <end position="165"/>
    </location>
</feature>
<evidence type="ECO:0000256" key="3">
    <source>
        <dbReference type="ARBA" id="ARBA00022692"/>
    </source>
</evidence>
<reference evidence="7 8" key="1">
    <citation type="journal article" date="2014" name="PLoS ONE">
        <title>The first complete genome sequence of the class fimbriimonadia in the phylum armatimonadetes.</title>
        <authorList>
            <person name="Hu Z.Y."/>
            <person name="Wang Y.Z."/>
            <person name="Im W.T."/>
            <person name="Wang S.Y."/>
            <person name="Zhao G.P."/>
            <person name="Zheng H.J."/>
            <person name="Quan Z.X."/>
        </authorList>
    </citation>
    <scope>NUCLEOTIDE SEQUENCE [LARGE SCALE GENOMIC DNA]</scope>
    <source>
        <strain evidence="7">Gsoil 348</strain>
    </source>
</reference>
<sequence>MRPDSTARKGLSGLLGFQQLGLIGIILLLGIVMSRYAGSHVDGRTHQMVNNFLNPATLIQVATDTSFFAIMAVGMTMVIISAGIDLSVGSIYAVSGVLMSMILRNMTGLSPAMYVLTGIGLGCGIGLLCGWINGVMVSRLGVHPFIITLGTMWVYRGIAFVRSGAESILVPQPLNNFAKANLGLRSDLAPVPMVVMLLVTVLGGIYLLRTTWGRRIFAVGGNIEASRYSGLPITRILTGVYVLSGLAAGIAGFLGSSFYGSASSGDANGYELYVIASAVVGGASLNGGKGSALGALLGALLIVMIRQAIRTLHMDQNYEWIIIGVAIVVAVVLDRASSTLAQKRMVKARA</sequence>
<dbReference type="PANTHER" id="PTHR32196">
    <property type="entry name" value="ABC TRANSPORTER PERMEASE PROTEIN YPHD-RELATED-RELATED"/>
    <property type="match status" value="1"/>
</dbReference>
<evidence type="ECO:0000256" key="2">
    <source>
        <dbReference type="ARBA" id="ARBA00022475"/>
    </source>
</evidence>
<evidence type="ECO:0000256" key="6">
    <source>
        <dbReference type="SAM" id="Phobius"/>
    </source>
</evidence>
<dbReference type="InterPro" id="IPR001851">
    <property type="entry name" value="ABC_transp_permease"/>
</dbReference>
<feature type="transmembrane region" description="Helical" evidence="6">
    <location>
        <begin position="189"/>
        <end position="208"/>
    </location>
</feature>
<evidence type="ECO:0000256" key="4">
    <source>
        <dbReference type="ARBA" id="ARBA00022989"/>
    </source>
</evidence>
<evidence type="ECO:0000313" key="8">
    <source>
        <dbReference type="Proteomes" id="UP000027982"/>
    </source>
</evidence>
<feature type="transmembrane region" description="Helical" evidence="6">
    <location>
        <begin position="267"/>
        <end position="285"/>
    </location>
</feature>
<accession>A0A068NLT7</accession>
<dbReference type="Proteomes" id="UP000027982">
    <property type="component" value="Chromosome"/>
</dbReference>
<protein>
    <submittedName>
        <fullName evidence="7">Monosaccharide-transporting ATPase</fullName>
    </submittedName>
</protein>
<name>A0A068NLT7_FIMGI</name>
<comment type="subcellular location">
    <subcellularLocation>
        <location evidence="1">Cell membrane</location>
        <topology evidence="1">Multi-pass membrane protein</topology>
    </subcellularLocation>
</comment>
<feature type="transmembrane region" description="Helical" evidence="6">
    <location>
        <begin position="236"/>
        <end position="255"/>
    </location>
</feature>
<proteinExistence type="predicted"/>
<feature type="transmembrane region" description="Helical" evidence="6">
    <location>
        <begin position="20"/>
        <end position="38"/>
    </location>
</feature>
<keyword evidence="4 6" id="KW-1133">Transmembrane helix</keyword>
<gene>
    <name evidence="7" type="ORF">OP10G_1014</name>
</gene>
<dbReference type="AlphaFoldDB" id="A0A068NLT7"/>
<dbReference type="Pfam" id="PF02653">
    <property type="entry name" value="BPD_transp_2"/>
    <property type="match status" value="1"/>
</dbReference>
<dbReference type="HOGENOM" id="CLU_028880_2_2_0"/>
<dbReference type="STRING" id="661478.OP10G_1014"/>
<dbReference type="GO" id="GO:0005886">
    <property type="term" value="C:plasma membrane"/>
    <property type="evidence" value="ECO:0007669"/>
    <property type="project" value="UniProtKB-SubCell"/>
</dbReference>
<dbReference type="OrthoDB" id="7284468at2"/>
<feature type="transmembrane region" description="Helical" evidence="6">
    <location>
        <begin position="292"/>
        <end position="309"/>
    </location>
</feature>
<dbReference type="EMBL" id="CP007139">
    <property type="protein sequence ID" value="AIE84382.1"/>
    <property type="molecule type" value="Genomic_DNA"/>
</dbReference>
<dbReference type="GO" id="GO:0022857">
    <property type="term" value="F:transmembrane transporter activity"/>
    <property type="evidence" value="ECO:0007669"/>
    <property type="project" value="InterPro"/>
</dbReference>
<keyword evidence="5 6" id="KW-0472">Membrane</keyword>
<dbReference type="CDD" id="cd06579">
    <property type="entry name" value="TM_PBP1_transp_AraH_like"/>
    <property type="match status" value="1"/>
</dbReference>
<evidence type="ECO:0000313" key="7">
    <source>
        <dbReference type="EMBL" id="AIE84382.1"/>
    </source>
</evidence>
<feature type="transmembrane region" description="Helical" evidence="6">
    <location>
        <begin position="58"/>
        <end position="79"/>
    </location>
</feature>
<dbReference type="eggNOG" id="COG1172">
    <property type="taxonomic scope" value="Bacteria"/>
</dbReference>
<organism evidence="7 8">
    <name type="scientific">Fimbriimonas ginsengisoli Gsoil 348</name>
    <dbReference type="NCBI Taxonomy" id="661478"/>
    <lineage>
        <taxon>Bacteria</taxon>
        <taxon>Bacillati</taxon>
        <taxon>Armatimonadota</taxon>
        <taxon>Fimbriimonadia</taxon>
        <taxon>Fimbriimonadales</taxon>
        <taxon>Fimbriimonadaceae</taxon>
        <taxon>Fimbriimonas</taxon>
    </lineage>
</organism>